<dbReference type="EMBL" id="ML992670">
    <property type="protein sequence ID" value="KAF2213406.1"/>
    <property type="molecule type" value="Genomic_DNA"/>
</dbReference>
<dbReference type="GO" id="GO:0016853">
    <property type="term" value="F:isomerase activity"/>
    <property type="evidence" value="ECO:0007669"/>
    <property type="project" value="TreeGrafter"/>
</dbReference>
<dbReference type="GO" id="GO:0005737">
    <property type="term" value="C:cytoplasm"/>
    <property type="evidence" value="ECO:0007669"/>
    <property type="project" value="TreeGrafter"/>
</dbReference>
<evidence type="ECO:0000313" key="3">
    <source>
        <dbReference type="Proteomes" id="UP000799539"/>
    </source>
</evidence>
<dbReference type="Gene3D" id="3.10.310.10">
    <property type="entry name" value="Diaminopimelate Epimerase, Chain A, domain 1"/>
    <property type="match status" value="2"/>
</dbReference>
<evidence type="ECO:0000256" key="1">
    <source>
        <dbReference type="PIRSR" id="PIRSR016184-1"/>
    </source>
</evidence>
<gene>
    <name evidence="2" type="ORF">CERZMDRAFT_38938</name>
</gene>
<protein>
    <recommendedName>
        <fullName evidence="4">Phenazine biosynthesis protein</fullName>
    </recommendedName>
</protein>
<dbReference type="InterPro" id="IPR003719">
    <property type="entry name" value="Phenazine_PhzF-like"/>
</dbReference>
<sequence>MPRLEFVTLDVFTRERYAGNPLAVVRVPEGIDVPTEVMQKIAREFNLSETIFIHDAKKGADGLPEWRVRIFLTVAEIPFAGHPTIGAAVYALGDLAASSSNEEPSSDSRSIVRGRFLANAGPMDLTFNPATGLANANIAHNFHEHVQNPFTVEEHIAVVSPVKGMNFVSVELPDLDALAAVSTSSKPAPRLDEEWNVGFCGSYFYVYTSSSLPHTTKSSDDADDADGIDELIEIQSRMIEGLMEDPATGSAGCGLACYVALKRGRSRVTSFKILQGVEMGRRSEIEVVVTLTEDLKGVEGVRLGGTAVRVMEGWVGY</sequence>
<reference evidence="2" key="1">
    <citation type="journal article" date="2020" name="Stud. Mycol.">
        <title>101 Dothideomycetes genomes: a test case for predicting lifestyles and emergence of pathogens.</title>
        <authorList>
            <person name="Haridas S."/>
            <person name="Albert R."/>
            <person name="Binder M."/>
            <person name="Bloem J."/>
            <person name="Labutti K."/>
            <person name="Salamov A."/>
            <person name="Andreopoulos B."/>
            <person name="Baker S."/>
            <person name="Barry K."/>
            <person name="Bills G."/>
            <person name="Bluhm B."/>
            <person name="Cannon C."/>
            <person name="Castanera R."/>
            <person name="Culley D."/>
            <person name="Daum C."/>
            <person name="Ezra D."/>
            <person name="Gonzalez J."/>
            <person name="Henrissat B."/>
            <person name="Kuo A."/>
            <person name="Liang C."/>
            <person name="Lipzen A."/>
            <person name="Lutzoni F."/>
            <person name="Magnuson J."/>
            <person name="Mondo S."/>
            <person name="Nolan M."/>
            <person name="Ohm R."/>
            <person name="Pangilinan J."/>
            <person name="Park H.-J."/>
            <person name="Ramirez L."/>
            <person name="Alfaro M."/>
            <person name="Sun H."/>
            <person name="Tritt A."/>
            <person name="Yoshinaga Y."/>
            <person name="Zwiers L.-H."/>
            <person name="Turgeon B."/>
            <person name="Goodwin S."/>
            <person name="Spatafora J."/>
            <person name="Crous P."/>
            <person name="Grigoriev I."/>
        </authorList>
    </citation>
    <scope>NUCLEOTIDE SEQUENCE</scope>
    <source>
        <strain evidence="2">SCOH1-5</strain>
    </source>
</reference>
<dbReference type="Pfam" id="PF02567">
    <property type="entry name" value="PhzC-PhzF"/>
    <property type="match status" value="2"/>
</dbReference>
<evidence type="ECO:0008006" key="4">
    <source>
        <dbReference type="Google" id="ProtNLM"/>
    </source>
</evidence>
<evidence type="ECO:0000313" key="2">
    <source>
        <dbReference type="EMBL" id="KAF2213406.1"/>
    </source>
</evidence>
<keyword evidence="3" id="KW-1185">Reference proteome</keyword>
<dbReference type="AlphaFoldDB" id="A0A6A6FIV4"/>
<dbReference type="PANTHER" id="PTHR13774:SF32">
    <property type="entry name" value="ANTISENSE-ENHANCING SEQUENCE 1"/>
    <property type="match status" value="1"/>
</dbReference>
<dbReference type="PIRSF" id="PIRSF016184">
    <property type="entry name" value="PhzC_PhzF"/>
    <property type="match status" value="1"/>
</dbReference>
<dbReference type="Proteomes" id="UP000799539">
    <property type="component" value="Unassembled WGS sequence"/>
</dbReference>
<dbReference type="SUPFAM" id="SSF54506">
    <property type="entry name" value="Diaminopimelate epimerase-like"/>
    <property type="match status" value="1"/>
</dbReference>
<feature type="active site" evidence="1">
    <location>
        <position position="49"/>
    </location>
</feature>
<dbReference type="OrthoDB" id="412383at2759"/>
<proteinExistence type="predicted"/>
<dbReference type="PANTHER" id="PTHR13774">
    <property type="entry name" value="PHENAZINE BIOSYNTHESIS PROTEIN"/>
    <property type="match status" value="1"/>
</dbReference>
<organism evidence="2 3">
    <name type="scientific">Cercospora zeae-maydis SCOH1-5</name>
    <dbReference type="NCBI Taxonomy" id="717836"/>
    <lineage>
        <taxon>Eukaryota</taxon>
        <taxon>Fungi</taxon>
        <taxon>Dikarya</taxon>
        <taxon>Ascomycota</taxon>
        <taxon>Pezizomycotina</taxon>
        <taxon>Dothideomycetes</taxon>
        <taxon>Dothideomycetidae</taxon>
        <taxon>Mycosphaerellales</taxon>
        <taxon>Mycosphaerellaceae</taxon>
        <taxon>Cercospora</taxon>
    </lineage>
</organism>
<accession>A0A6A6FIV4</accession>
<name>A0A6A6FIV4_9PEZI</name>